<keyword evidence="1" id="KW-0472">Membrane</keyword>
<dbReference type="Proteomes" id="UP000198876">
    <property type="component" value="Unassembled WGS sequence"/>
</dbReference>
<keyword evidence="3" id="KW-1185">Reference proteome</keyword>
<keyword evidence="1" id="KW-1133">Transmembrane helix</keyword>
<feature type="transmembrane region" description="Helical" evidence="1">
    <location>
        <begin position="82"/>
        <end position="100"/>
    </location>
</feature>
<dbReference type="OrthoDB" id="342717at2157"/>
<keyword evidence="1" id="KW-0812">Transmembrane</keyword>
<dbReference type="EMBL" id="FOOQ01000001">
    <property type="protein sequence ID" value="SFG14125.1"/>
    <property type="molecule type" value="Genomic_DNA"/>
</dbReference>
<dbReference type="InterPro" id="IPR046739">
    <property type="entry name" value="DUF6789"/>
</dbReference>
<name>A0A1I2PDC6_9EURY</name>
<protein>
    <submittedName>
        <fullName evidence="2">Uncharacterized protein</fullName>
    </submittedName>
</protein>
<evidence type="ECO:0000313" key="2">
    <source>
        <dbReference type="EMBL" id="SFG14125.1"/>
    </source>
</evidence>
<organism evidence="2 3">
    <name type="scientific">Halopelagius inordinatus</name>
    <dbReference type="NCBI Taxonomy" id="553467"/>
    <lineage>
        <taxon>Archaea</taxon>
        <taxon>Methanobacteriati</taxon>
        <taxon>Methanobacteriota</taxon>
        <taxon>Stenosarchaea group</taxon>
        <taxon>Halobacteria</taxon>
        <taxon>Halobacteriales</taxon>
        <taxon>Haloferacaceae</taxon>
    </lineage>
</organism>
<evidence type="ECO:0000256" key="1">
    <source>
        <dbReference type="SAM" id="Phobius"/>
    </source>
</evidence>
<reference evidence="3" key="1">
    <citation type="submission" date="2016-10" db="EMBL/GenBank/DDBJ databases">
        <authorList>
            <person name="Varghese N."/>
            <person name="Submissions S."/>
        </authorList>
    </citation>
    <scope>NUCLEOTIDE SEQUENCE [LARGE SCALE GENOMIC DNA]</scope>
    <source>
        <strain evidence="3">CGMCC 1.7739</strain>
    </source>
</reference>
<feature type="transmembrane region" description="Helical" evidence="1">
    <location>
        <begin position="107"/>
        <end position="131"/>
    </location>
</feature>
<dbReference type="AlphaFoldDB" id="A0A1I2PDC6"/>
<dbReference type="STRING" id="553467.SAMN04488063_1549"/>
<feature type="transmembrane region" description="Helical" evidence="1">
    <location>
        <begin position="51"/>
        <end position="70"/>
    </location>
</feature>
<feature type="transmembrane region" description="Helical" evidence="1">
    <location>
        <begin position="6"/>
        <end position="25"/>
    </location>
</feature>
<dbReference type="RefSeq" id="WP_092890706.1">
    <property type="nucleotide sequence ID" value="NZ_FOOQ01000001.1"/>
</dbReference>
<gene>
    <name evidence="2" type="ORF">SAMN04488063_1549</name>
</gene>
<proteinExistence type="predicted"/>
<sequence length="151" mass="15860">MNRPLAAVGGGLVGTVALSLLLLLFEVETRSRIRMFDAVARFVGVPGNTSVGFVLFVVAGVVAWPLLFAAVQPSLPGDDPALQGMGLAILLWVAFVLLGRGDLSGPIILAFAGLTLMAHLAYGFILGTAYARFTGTTPTADSPSERTETRW</sequence>
<evidence type="ECO:0000313" key="3">
    <source>
        <dbReference type="Proteomes" id="UP000198876"/>
    </source>
</evidence>
<accession>A0A1I2PDC6</accession>
<dbReference type="Pfam" id="PF20587">
    <property type="entry name" value="DUF6789"/>
    <property type="match status" value="1"/>
</dbReference>